<dbReference type="Pfam" id="PF12892">
    <property type="entry name" value="FctA"/>
    <property type="match status" value="1"/>
</dbReference>
<dbReference type="InterPro" id="IPR022464">
    <property type="entry name" value="Strep_pil_isopept_link"/>
</dbReference>
<evidence type="ECO:0000256" key="2">
    <source>
        <dbReference type="SAM" id="SignalP"/>
    </source>
</evidence>
<dbReference type="Proteomes" id="UP000284779">
    <property type="component" value="Unassembled WGS sequence"/>
</dbReference>
<sequence>MKNKMKQFVILRLLPCFVALLLFQTQAYAEEKVYCTASIPVEIKTLGDSVPSGIEYKVVIKSENETNPMPDVKEVTIKDNGKVEIGPMTYTKPGRYNYFISQEAGNAEHFTYDSAVYTVTVSIENDGNGGLKSVIYAVENGATEKTDDVVFSNTYEAVTKSAVTTTAAPTVILEKPTTPKETVTVITNPPENAPKTGERIISAIVVGILGISMLVLSIVMNKKRKAEK</sequence>
<reference evidence="4 5" key="1">
    <citation type="submission" date="2018-08" db="EMBL/GenBank/DDBJ databases">
        <title>A genome reference for cultivated species of the human gut microbiota.</title>
        <authorList>
            <person name="Zou Y."/>
            <person name="Xue W."/>
            <person name="Luo G."/>
        </authorList>
    </citation>
    <scope>NUCLEOTIDE SEQUENCE [LARGE SCALE GENOMIC DNA]</scope>
    <source>
        <strain evidence="4 5">AM44-11BH</strain>
    </source>
</reference>
<dbReference type="AlphaFoldDB" id="A0A413R7Z9"/>
<keyword evidence="5" id="KW-1185">Reference proteome</keyword>
<feature type="domain" description="Streptococcal pilin isopeptide linkage" evidence="3">
    <location>
        <begin position="44"/>
        <end position="156"/>
    </location>
</feature>
<gene>
    <name evidence="4" type="ORF">DW944_07255</name>
</gene>
<evidence type="ECO:0000313" key="4">
    <source>
        <dbReference type="EMBL" id="RHA18316.1"/>
    </source>
</evidence>
<keyword evidence="1" id="KW-0812">Transmembrane</keyword>
<keyword evidence="1" id="KW-0472">Membrane</keyword>
<keyword evidence="1" id="KW-1133">Transmembrane helix</keyword>
<evidence type="ECO:0000313" key="5">
    <source>
        <dbReference type="Proteomes" id="UP000284779"/>
    </source>
</evidence>
<feature type="transmembrane region" description="Helical" evidence="1">
    <location>
        <begin position="200"/>
        <end position="220"/>
    </location>
</feature>
<organism evidence="4 5">
    <name type="scientific">Eubacterium ventriosum</name>
    <dbReference type="NCBI Taxonomy" id="39496"/>
    <lineage>
        <taxon>Bacteria</taxon>
        <taxon>Bacillati</taxon>
        <taxon>Bacillota</taxon>
        <taxon>Clostridia</taxon>
        <taxon>Eubacteriales</taxon>
        <taxon>Eubacteriaceae</taxon>
        <taxon>Eubacterium</taxon>
    </lineage>
</organism>
<protein>
    <recommendedName>
        <fullName evidence="3">Streptococcal pilin isopeptide linkage domain-containing protein</fullName>
    </recommendedName>
</protein>
<proteinExistence type="predicted"/>
<comment type="caution">
    <text evidence="4">The sequence shown here is derived from an EMBL/GenBank/DDBJ whole genome shotgun (WGS) entry which is preliminary data.</text>
</comment>
<dbReference type="Gene3D" id="2.60.40.3050">
    <property type="match status" value="1"/>
</dbReference>
<dbReference type="RefSeq" id="WP_117970623.1">
    <property type="nucleotide sequence ID" value="NZ_QSFD01000006.1"/>
</dbReference>
<feature type="chain" id="PRO_5019151244" description="Streptococcal pilin isopeptide linkage domain-containing protein" evidence="2">
    <location>
        <begin position="30"/>
        <end position="228"/>
    </location>
</feature>
<name>A0A413R7Z9_9FIRM</name>
<dbReference type="NCBIfam" id="TIGR03786">
    <property type="entry name" value="strep_pil_rpt"/>
    <property type="match status" value="1"/>
</dbReference>
<evidence type="ECO:0000256" key="1">
    <source>
        <dbReference type="SAM" id="Phobius"/>
    </source>
</evidence>
<accession>A0A413R7Z9</accession>
<keyword evidence="2" id="KW-0732">Signal</keyword>
<dbReference type="InterPro" id="IPR038174">
    <property type="entry name" value="Strep_pil_link_sf"/>
</dbReference>
<evidence type="ECO:0000259" key="3">
    <source>
        <dbReference type="Pfam" id="PF12892"/>
    </source>
</evidence>
<dbReference type="EMBL" id="QSFD01000006">
    <property type="protein sequence ID" value="RHA18316.1"/>
    <property type="molecule type" value="Genomic_DNA"/>
</dbReference>
<feature type="signal peptide" evidence="2">
    <location>
        <begin position="1"/>
        <end position="29"/>
    </location>
</feature>